<dbReference type="PANTHER" id="PTHR36503">
    <property type="entry name" value="BLR2520 PROTEIN"/>
    <property type="match status" value="1"/>
</dbReference>
<dbReference type="Gene3D" id="3.10.180.10">
    <property type="entry name" value="2,3-Dihydroxybiphenyl 1,2-Dioxygenase, domain 1"/>
    <property type="match status" value="1"/>
</dbReference>
<sequence>MMKSQINLITIWTNDIDKMKEFYNQVLGFRIENDLGNYVEFENDGARFAICMRDVMYRYSSEYRKESFGQGFEFAFPCESPNDVDESFRMLICKGATSVHEPQDMPWNQRTALFADPDGNIHEIFAEIK</sequence>
<evidence type="ECO:0000313" key="2">
    <source>
        <dbReference type="EMBL" id="VYT84493.1"/>
    </source>
</evidence>
<feature type="domain" description="VOC" evidence="1">
    <location>
        <begin position="5"/>
        <end position="127"/>
    </location>
</feature>
<dbReference type="SUPFAM" id="SSF54593">
    <property type="entry name" value="Glyoxalase/Bleomycin resistance protein/Dihydroxybiphenyl dioxygenase"/>
    <property type="match status" value="1"/>
</dbReference>
<dbReference type="EMBL" id="CACRTO010000008">
    <property type="protein sequence ID" value="VYT84493.1"/>
    <property type="molecule type" value="Genomic_DNA"/>
</dbReference>
<dbReference type="InterPro" id="IPR037523">
    <property type="entry name" value="VOC_core"/>
</dbReference>
<dbReference type="PANTHER" id="PTHR36503:SF3">
    <property type="entry name" value="BLR0126 PROTEIN"/>
    <property type="match status" value="1"/>
</dbReference>
<evidence type="ECO:0000259" key="1">
    <source>
        <dbReference type="PROSITE" id="PS51819"/>
    </source>
</evidence>
<dbReference type="InterPro" id="IPR029068">
    <property type="entry name" value="Glyas_Bleomycin-R_OHBP_Dase"/>
</dbReference>
<organism evidence="2">
    <name type="scientific">Clostridium tertium</name>
    <dbReference type="NCBI Taxonomy" id="1559"/>
    <lineage>
        <taxon>Bacteria</taxon>
        <taxon>Bacillati</taxon>
        <taxon>Bacillota</taxon>
        <taxon>Clostridia</taxon>
        <taxon>Eubacteriales</taxon>
        <taxon>Clostridiaceae</taxon>
        <taxon>Clostridium</taxon>
    </lineage>
</organism>
<reference evidence="2" key="1">
    <citation type="submission" date="2019-11" db="EMBL/GenBank/DDBJ databases">
        <authorList>
            <person name="Feng L."/>
        </authorList>
    </citation>
    <scope>NUCLEOTIDE SEQUENCE</scope>
    <source>
        <strain evidence="2">CTertiumLFYP3</strain>
    </source>
</reference>
<dbReference type="AlphaFoldDB" id="A0A6N3A0V8"/>
<name>A0A6N3A0V8_9CLOT</name>
<accession>A0A6N3A0V8</accession>
<dbReference type="InterPro" id="IPR004360">
    <property type="entry name" value="Glyas_Fos-R_dOase_dom"/>
</dbReference>
<gene>
    <name evidence="2" type="ORF">CTLFYP3_00818</name>
</gene>
<dbReference type="PROSITE" id="PS51819">
    <property type="entry name" value="VOC"/>
    <property type="match status" value="1"/>
</dbReference>
<proteinExistence type="predicted"/>
<protein>
    <submittedName>
        <fullName evidence="2">Glyoxalase-like domain protein</fullName>
    </submittedName>
</protein>
<dbReference type="Pfam" id="PF00903">
    <property type="entry name" value="Glyoxalase"/>
    <property type="match status" value="1"/>
</dbReference>